<dbReference type="EMBL" id="JAATJV010240399">
    <property type="protein sequence ID" value="MBZ3875054.1"/>
    <property type="molecule type" value="Genomic_DNA"/>
</dbReference>
<comment type="caution">
    <text evidence="2">The sequence shown here is derived from an EMBL/GenBank/DDBJ whole genome shotgun (WGS) entry which is preliminary data.</text>
</comment>
<gene>
    <name evidence="2" type="ORF">SUZIE_131020</name>
</gene>
<keyword evidence="1" id="KW-0732">Signal</keyword>
<accession>A0AA41SV50</accession>
<protein>
    <submittedName>
        <fullName evidence="2">Chondroitin sulfate synthase 1</fullName>
    </submittedName>
</protein>
<feature type="signal peptide" evidence="1">
    <location>
        <begin position="1"/>
        <end position="23"/>
    </location>
</feature>
<evidence type="ECO:0000256" key="1">
    <source>
        <dbReference type="SAM" id="SignalP"/>
    </source>
</evidence>
<proteinExistence type="predicted"/>
<reference evidence="2" key="1">
    <citation type="submission" date="2020-03" db="EMBL/GenBank/DDBJ databases">
        <title>Studies in the Genomics of Life Span.</title>
        <authorList>
            <person name="Glass D."/>
        </authorList>
    </citation>
    <scope>NUCLEOTIDE SEQUENCE</scope>
    <source>
        <strain evidence="2">SUZIE</strain>
        <tissue evidence="2">Muscle</tissue>
    </source>
</reference>
<dbReference type="AlphaFoldDB" id="A0AA41SV50"/>
<sequence>MAACGRRAWLSVLLWLLLGFVLASRLVLPCASEVKRAGPRRRTSREGCQHGQAAAATAASSQAGWAQAMRMGRSCDHRARPWVAVRETGTFCSWES</sequence>
<feature type="chain" id="PRO_5041373363" evidence="1">
    <location>
        <begin position="24"/>
        <end position="96"/>
    </location>
</feature>
<evidence type="ECO:0000313" key="2">
    <source>
        <dbReference type="EMBL" id="MBZ3875054.1"/>
    </source>
</evidence>
<organism evidence="2 3">
    <name type="scientific">Sciurus carolinensis</name>
    <name type="common">Eastern gray squirrel</name>
    <dbReference type="NCBI Taxonomy" id="30640"/>
    <lineage>
        <taxon>Eukaryota</taxon>
        <taxon>Metazoa</taxon>
        <taxon>Chordata</taxon>
        <taxon>Craniata</taxon>
        <taxon>Vertebrata</taxon>
        <taxon>Euteleostomi</taxon>
        <taxon>Mammalia</taxon>
        <taxon>Eutheria</taxon>
        <taxon>Euarchontoglires</taxon>
        <taxon>Glires</taxon>
        <taxon>Rodentia</taxon>
        <taxon>Sciuromorpha</taxon>
        <taxon>Sciuridae</taxon>
        <taxon>Sciurinae</taxon>
        <taxon>Sciurini</taxon>
        <taxon>Sciurus</taxon>
    </lineage>
</organism>
<dbReference type="Proteomes" id="UP001166674">
    <property type="component" value="Unassembled WGS sequence"/>
</dbReference>
<name>A0AA41SV50_SCICA</name>
<evidence type="ECO:0000313" key="3">
    <source>
        <dbReference type="Proteomes" id="UP001166674"/>
    </source>
</evidence>
<keyword evidence="3" id="KW-1185">Reference proteome</keyword>